<comment type="caution">
    <text evidence="1">The sequence shown here is derived from an EMBL/GenBank/DDBJ whole genome shotgun (WGS) entry which is preliminary data.</text>
</comment>
<accession>A0A9W8JFP5</accession>
<name>A0A9W8JFP5_9AGAR</name>
<proteinExistence type="predicted"/>
<protein>
    <submittedName>
        <fullName evidence="1">Uncharacterized protein</fullName>
    </submittedName>
</protein>
<evidence type="ECO:0000313" key="2">
    <source>
        <dbReference type="Proteomes" id="UP001140091"/>
    </source>
</evidence>
<dbReference type="EMBL" id="JANBPK010000768">
    <property type="protein sequence ID" value="KAJ2932608.1"/>
    <property type="molecule type" value="Genomic_DNA"/>
</dbReference>
<dbReference type="OrthoDB" id="3065631at2759"/>
<keyword evidence="2" id="KW-1185">Reference proteome</keyword>
<dbReference type="AlphaFoldDB" id="A0A9W8JFP5"/>
<gene>
    <name evidence="1" type="ORF">H1R20_g4494</name>
</gene>
<sequence>MARLTVHQEISGLSTFLAGLSVMPAEDPAKDRSLDDLNALVSLLAVSPPQGEGAQDRTVAATGSLEVDGIHLFLALDATQGEGTETVILEPSPDSVETILSQRVHVKWEDHARQLLKLLNSWPEMQSESEPTKFIRLFYLILTRCYGKLALRMVTGRKYWGNHPFEIITEYLASQEPNIEFDAFQVSVPTASTKKALAESGIDPVPGLSHMYPVDSTSVAKWFSLLQDRYSVLWNCIVKPSTTGAKDNLSNEDLKEAMKALLIIYDIVYTDIVQKVVRSISGLAKSLDDNALKLKGAATDRSSPQPATPNLADDDLTDFASEVDVSKRLECYLKTTFSFVWAIQHLYLRFLTVPHPRVDAQIVKLSVKDKFMAPQDRRELVAHLQNRYRGGREEHKTTDLKSWLDKKARRPYTGPHAHQHAEAILMAKIFQSRLDFGSEVPVAAGRRYCYCCYKLATLLNDINGEEHLPKIASPGTHGVVHPWTPPPGIPDRVLEELRDDLLALAGAQAKRDRKSTTGSTQRAKLPPVPVFDMLLADVADEKDFDWIP</sequence>
<evidence type="ECO:0000313" key="1">
    <source>
        <dbReference type="EMBL" id="KAJ2932608.1"/>
    </source>
</evidence>
<reference evidence="1" key="1">
    <citation type="submission" date="2022-06" db="EMBL/GenBank/DDBJ databases">
        <title>Genome Sequence of Candolleomyces eurysporus.</title>
        <authorList>
            <person name="Buettner E."/>
        </authorList>
    </citation>
    <scope>NUCLEOTIDE SEQUENCE</scope>
    <source>
        <strain evidence="1">VTCC 930004</strain>
    </source>
</reference>
<organism evidence="1 2">
    <name type="scientific">Candolleomyces eurysporus</name>
    <dbReference type="NCBI Taxonomy" id="2828524"/>
    <lineage>
        <taxon>Eukaryota</taxon>
        <taxon>Fungi</taxon>
        <taxon>Dikarya</taxon>
        <taxon>Basidiomycota</taxon>
        <taxon>Agaricomycotina</taxon>
        <taxon>Agaricomycetes</taxon>
        <taxon>Agaricomycetidae</taxon>
        <taxon>Agaricales</taxon>
        <taxon>Agaricineae</taxon>
        <taxon>Psathyrellaceae</taxon>
        <taxon>Candolleomyces</taxon>
    </lineage>
</organism>
<feature type="non-terminal residue" evidence="1">
    <location>
        <position position="1"/>
    </location>
</feature>
<dbReference type="Proteomes" id="UP001140091">
    <property type="component" value="Unassembled WGS sequence"/>
</dbReference>